<dbReference type="PANTHER" id="PTHR33375">
    <property type="entry name" value="CHROMOSOME-PARTITIONING PROTEIN PARB-RELATED"/>
    <property type="match status" value="1"/>
</dbReference>
<dbReference type="InterPro" id="IPR036086">
    <property type="entry name" value="ParB/Sulfiredoxin_sf"/>
</dbReference>
<dbReference type="FunFam" id="1.10.10.2830:FF:000001">
    <property type="entry name" value="Chromosome partitioning protein ParB"/>
    <property type="match status" value="1"/>
</dbReference>
<dbReference type="SUPFAM" id="SSF110849">
    <property type="entry name" value="ParB/Sulfiredoxin"/>
    <property type="match status" value="1"/>
</dbReference>
<dbReference type="Gene3D" id="1.10.10.2830">
    <property type="match status" value="1"/>
</dbReference>
<keyword evidence="6" id="KW-1185">Reference proteome</keyword>
<dbReference type="EMBL" id="JXJQ01000011">
    <property type="protein sequence ID" value="KJY60500.1"/>
    <property type="molecule type" value="Genomic_DNA"/>
</dbReference>
<dbReference type="AlphaFoldDB" id="A0A0F4LPI2"/>
<dbReference type="FunFam" id="3.90.1530.30:FF:000001">
    <property type="entry name" value="Chromosome partitioning protein ParB"/>
    <property type="match status" value="1"/>
</dbReference>
<dbReference type="Pfam" id="PF02195">
    <property type="entry name" value="ParB_N"/>
    <property type="match status" value="1"/>
</dbReference>
<dbReference type="Proteomes" id="UP000033558">
    <property type="component" value="Unassembled WGS sequence"/>
</dbReference>
<dbReference type="Pfam" id="PF17762">
    <property type="entry name" value="HTH_ParB"/>
    <property type="match status" value="1"/>
</dbReference>
<dbReference type="STRING" id="1218492.JG30_16280"/>
<evidence type="ECO:0000256" key="1">
    <source>
        <dbReference type="ARBA" id="ARBA00004453"/>
    </source>
</evidence>
<dbReference type="CDD" id="cd16393">
    <property type="entry name" value="SPO0J_N"/>
    <property type="match status" value="1"/>
</dbReference>
<dbReference type="GO" id="GO:0005694">
    <property type="term" value="C:chromosome"/>
    <property type="evidence" value="ECO:0007669"/>
    <property type="project" value="TreeGrafter"/>
</dbReference>
<evidence type="ECO:0000256" key="2">
    <source>
        <dbReference type="ARBA" id="ARBA00006295"/>
    </source>
</evidence>
<dbReference type="GO" id="GO:0007059">
    <property type="term" value="P:chromosome segregation"/>
    <property type="evidence" value="ECO:0007669"/>
    <property type="project" value="TreeGrafter"/>
</dbReference>
<dbReference type="GO" id="GO:0003677">
    <property type="term" value="F:DNA binding"/>
    <property type="evidence" value="ECO:0007669"/>
    <property type="project" value="UniProtKB-KW"/>
</dbReference>
<dbReference type="InterPro" id="IPR003115">
    <property type="entry name" value="ParB_N"/>
</dbReference>
<reference evidence="5 6" key="1">
    <citation type="submission" date="2015-01" db="EMBL/GenBank/DDBJ databases">
        <title>Comparative genomics of the lactic acid bacteria isolated from the honey bee gut.</title>
        <authorList>
            <person name="Ellegaard K.M."/>
            <person name="Tamarit D."/>
            <person name="Javelind E."/>
            <person name="Olofsson T."/>
            <person name="Andersson S.G."/>
            <person name="Vasquez A."/>
        </authorList>
    </citation>
    <scope>NUCLEOTIDE SEQUENCE [LARGE SCALE GENOMIC DNA]</scope>
    <source>
        <strain evidence="5 6">Bin4</strain>
    </source>
</reference>
<dbReference type="SUPFAM" id="SSF109709">
    <property type="entry name" value="KorB DNA-binding domain-like"/>
    <property type="match status" value="1"/>
</dbReference>
<evidence type="ECO:0000313" key="6">
    <source>
        <dbReference type="Proteomes" id="UP000033558"/>
    </source>
</evidence>
<accession>A0A0F4LPI2</accession>
<evidence type="ECO:0000313" key="5">
    <source>
        <dbReference type="EMBL" id="KJY60500.1"/>
    </source>
</evidence>
<dbReference type="InterPro" id="IPR004437">
    <property type="entry name" value="ParB/RepB/Spo0J"/>
</dbReference>
<dbReference type="HOGENOM" id="CLU_023853_0_1_9"/>
<dbReference type="GO" id="GO:0009295">
    <property type="term" value="C:nucleoid"/>
    <property type="evidence" value="ECO:0007669"/>
    <property type="project" value="UniProtKB-SubCell"/>
</dbReference>
<comment type="caution">
    <text evidence="5">The sequence shown here is derived from an EMBL/GenBank/DDBJ whole genome shotgun (WGS) entry which is preliminary data.</text>
</comment>
<feature type="domain" description="ParB-like N-terminal" evidence="4">
    <location>
        <begin position="20"/>
        <end position="110"/>
    </location>
</feature>
<dbReference type="RefSeq" id="WP_046317883.1">
    <property type="nucleotide sequence ID" value="NZ_JBHSZT010000003.1"/>
</dbReference>
<keyword evidence="3 5" id="KW-0238">DNA-binding</keyword>
<dbReference type="GO" id="GO:0045881">
    <property type="term" value="P:positive regulation of sporulation resulting in formation of a cellular spore"/>
    <property type="evidence" value="ECO:0007669"/>
    <property type="project" value="TreeGrafter"/>
</dbReference>
<dbReference type="SMART" id="SM00470">
    <property type="entry name" value="ParB"/>
    <property type="match status" value="1"/>
</dbReference>
<comment type="similarity">
    <text evidence="2">Belongs to the ParB family.</text>
</comment>
<evidence type="ECO:0000259" key="4">
    <source>
        <dbReference type="SMART" id="SM00470"/>
    </source>
</evidence>
<protein>
    <submittedName>
        <fullName evidence="5">Stage 0 DNA-binding protein</fullName>
    </submittedName>
</protein>
<dbReference type="Gene3D" id="3.90.1530.30">
    <property type="match status" value="1"/>
</dbReference>
<organism evidence="5 6">
    <name type="scientific">Bombilactobacillus mellifer</name>
    <dbReference type="NCBI Taxonomy" id="1218492"/>
    <lineage>
        <taxon>Bacteria</taxon>
        <taxon>Bacillati</taxon>
        <taxon>Bacillota</taxon>
        <taxon>Bacilli</taxon>
        <taxon>Lactobacillales</taxon>
        <taxon>Lactobacillaceae</taxon>
        <taxon>Bombilactobacillus</taxon>
    </lineage>
</organism>
<evidence type="ECO:0000256" key="3">
    <source>
        <dbReference type="ARBA" id="ARBA00023125"/>
    </source>
</evidence>
<comment type="subcellular location">
    <subcellularLocation>
        <location evidence="1">Cytoplasm</location>
        <location evidence="1">Nucleoid</location>
    </subcellularLocation>
</comment>
<dbReference type="OrthoDB" id="9802051at2"/>
<dbReference type="NCBIfam" id="TIGR00180">
    <property type="entry name" value="parB_part"/>
    <property type="match status" value="1"/>
</dbReference>
<dbReference type="InterPro" id="IPR041468">
    <property type="entry name" value="HTH_ParB/Spo0J"/>
</dbReference>
<dbReference type="PATRIC" id="fig|1218492.5.peg.1686"/>
<name>A0A0F4LPI2_9LACO</name>
<proteinExistence type="inferred from homology"/>
<gene>
    <name evidence="5" type="primary">parB</name>
    <name evidence="5" type="ORF">JG30_16280</name>
</gene>
<sequence length="278" mass="31511">MSFFDKFLERKVSSEDNTIRDLEISQIKPSQYQPRRTFAPDQLTELAQSLAKNGLLQPIIVRQVGAQQYEIIAGERRFRAAQQLKWTTIPALVRNYSDQQSASLALIENLQRQDLNPIEEARAYKKLAAMNNLRQEDLAAQLGKSQSYIANKLRLLKLDATVQQALIAGQITSRHGRALVSLTASQQQTALYKILQQQLNVAATERLVKQLKQPAKRATPKQHSITALKSRDPQLSINTIRESVQLAQKNGAEFTYQETDGDQEYQMIITVQKEDQHG</sequence>
<dbReference type="PANTHER" id="PTHR33375:SF8">
    <property type="entry name" value="NUCLEOID OCCLUSION PROTEIN"/>
    <property type="match status" value="1"/>
</dbReference>
<dbReference type="InterPro" id="IPR050336">
    <property type="entry name" value="Chromosome_partition/occlusion"/>
</dbReference>